<name>A0A9J6FFM0_HAELO</name>
<evidence type="ECO:0000256" key="1">
    <source>
        <dbReference type="SAM" id="MobiDB-lite"/>
    </source>
</evidence>
<keyword evidence="3" id="KW-1185">Reference proteome</keyword>
<proteinExistence type="predicted"/>
<dbReference type="AlphaFoldDB" id="A0A9J6FFM0"/>
<protein>
    <submittedName>
        <fullName evidence="2">Uncharacterized protein</fullName>
    </submittedName>
</protein>
<dbReference type="Proteomes" id="UP000821853">
    <property type="component" value="Chromosome 1"/>
</dbReference>
<evidence type="ECO:0000313" key="2">
    <source>
        <dbReference type="EMBL" id="KAH9361882.1"/>
    </source>
</evidence>
<accession>A0A9J6FFM0</accession>
<organism evidence="2 3">
    <name type="scientific">Haemaphysalis longicornis</name>
    <name type="common">Bush tick</name>
    <dbReference type="NCBI Taxonomy" id="44386"/>
    <lineage>
        <taxon>Eukaryota</taxon>
        <taxon>Metazoa</taxon>
        <taxon>Ecdysozoa</taxon>
        <taxon>Arthropoda</taxon>
        <taxon>Chelicerata</taxon>
        <taxon>Arachnida</taxon>
        <taxon>Acari</taxon>
        <taxon>Parasitiformes</taxon>
        <taxon>Ixodida</taxon>
        <taxon>Ixodoidea</taxon>
        <taxon>Ixodidae</taxon>
        <taxon>Haemaphysalinae</taxon>
        <taxon>Haemaphysalis</taxon>
    </lineage>
</organism>
<sequence length="114" mass="12681">MRAELATLRQENAALKQEISILRNQPTPSHPSAPKQVDPSSNPAMPPSGNDNPSSPFKRKVLSANDSPSNDTLNQKFATPERTIDNQRDESYRLYNTLLSKQASMESTLNKMRA</sequence>
<comment type="caution">
    <text evidence="2">The sequence shown here is derived from an EMBL/GenBank/DDBJ whole genome shotgun (WGS) entry which is preliminary data.</text>
</comment>
<feature type="region of interest" description="Disordered" evidence="1">
    <location>
        <begin position="20"/>
        <end position="90"/>
    </location>
</feature>
<feature type="compositionally biased region" description="Polar residues" evidence="1">
    <location>
        <begin position="38"/>
        <end position="55"/>
    </location>
</feature>
<feature type="compositionally biased region" description="Polar residues" evidence="1">
    <location>
        <begin position="64"/>
        <end position="77"/>
    </location>
</feature>
<dbReference type="EMBL" id="JABSTR010000001">
    <property type="protein sequence ID" value="KAH9361882.1"/>
    <property type="molecule type" value="Genomic_DNA"/>
</dbReference>
<gene>
    <name evidence="2" type="ORF">HPB48_003709</name>
</gene>
<reference evidence="2 3" key="1">
    <citation type="journal article" date="2020" name="Cell">
        <title>Large-Scale Comparative Analyses of Tick Genomes Elucidate Their Genetic Diversity and Vector Capacities.</title>
        <authorList>
            <consortium name="Tick Genome and Microbiome Consortium (TIGMIC)"/>
            <person name="Jia N."/>
            <person name="Wang J."/>
            <person name="Shi W."/>
            <person name="Du L."/>
            <person name="Sun Y."/>
            <person name="Zhan W."/>
            <person name="Jiang J.F."/>
            <person name="Wang Q."/>
            <person name="Zhang B."/>
            <person name="Ji P."/>
            <person name="Bell-Sakyi L."/>
            <person name="Cui X.M."/>
            <person name="Yuan T.T."/>
            <person name="Jiang B.G."/>
            <person name="Yang W.F."/>
            <person name="Lam T.T."/>
            <person name="Chang Q.C."/>
            <person name="Ding S.J."/>
            <person name="Wang X.J."/>
            <person name="Zhu J.G."/>
            <person name="Ruan X.D."/>
            <person name="Zhao L."/>
            <person name="Wei J.T."/>
            <person name="Ye R.Z."/>
            <person name="Que T.C."/>
            <person name="Du C.H."/>
            <person name="Zhou Y.H."/>
            <person name="Cheng J.X."/>
            <person name="Dai P.F."/>
            <person name="Guo W.B."/>
            <person name="Han X.H."/>
            <person name="Huang E.J."/>
            <person name="Li L.F."/>
            <person name="Wei W."/>
            <person name="Gao Y.C."/>
            <person name="Liu J.Z."/>
            <person name="Shao H.Z."/>
            <person name="Wang X."/>
            <person name="Wang C.C."/>
            <person name="Yang T.C."/>
            <person name="Huo Q.B."/>
            <person name="Li W."/>
            <person name="Chen H.Y."/>
            <person name="Chen S.E."/>
            <person name="Zhou L.G."/>
            <person name="Ni X.B."/>
            <person name="Tian J.H."/>
            <person name="Sheng Y."/>
            <person name="Liu T."/>
            <person name="Pan Y.S."/>
            <person name="Xia L.Y."/>
            <person name="Li J."/>
            <person name="Zhao F."/>
            <person name="Cao W.C."/>
        </authorList>
    </citation>
    <scope>NUCLEOTIDE SEQUENCE [LARGE SCALE GENOMIC DNA]</scope>
    <source>
        <strain evidence="2">HaeL-2018</strain>
    </source>
</reference>
<dbReference type="VEuPathDB" id="VectorBase:HLOH_052252"/>
<evidence type="ECO:0000313" key="3">
    <source>
        <dbReference type="Proteomes" id="UP000821853"/>
    </source>
</evidence>